<proteinExistence type="predicted"/>
<protein>
    <submittedName>
        <fullName evidence="1">Uncharacterized protein</fullName>
    </submittedName>
</protein>
<dbReference type="Gramene" id="evm.model.08.1256">
    <property type="protein sequence ID" value="cds.evm.model.08.1256"/>
    <property type="gene ID" value="evm.TU.08.1256"/>
</dbReference>
<dbReference type="EnsemblPlants" id="evm.model.08.1256">
    <property type="protein sequence ID" value="cds.evm.model.08.1256"/>
    <property type="gene ID" value="evm.TU.08.1256"/>
</dbReference>
<dbReference type="EMBL" id="UZAU01000706">
    <property type="status" value="NOT_ANNOTATED_CDS"/>
    <property type="molecule type" value="Genomic_DNA"/>
</dbReference>
<evidence type="ECO:0000313" key="1">
    <source>
        <dbReference type="EnsemblPlants" id="cds.evm.model.08.1256"/>
    </source>
</evidence>
<dbReference type="OMA" id="ISRANPY"/>
<dbReference type="Gene3D" id="3.80.10.10">
    <property type="entry name" value="Ribonuclease Inhibitor"/>
    <property type="match status" value="1"/>
</dbReference>
<dbReference type="Proteomes" id="UP000596661">
    <property type="component" value="Chromosome 8"/>
</dbReference>
<sequence length="213" mass="24956">MGKPLTISIGKMSHLEELFITSFRDEEILDFESISSPLRSLRFSLRYRLKEFLNWISVLQNLRGLTLRFTRLRNIKDLPNLEFIYLHQAYDGEELHFQECSFRRLKLLIVGKLEGLKVVKMDREALPHLEQLDIGDCLLLEEIPSNIEHLPNLKSLIIKDMTREFVASLQPNGGSHYWKIEHVTFVTILLKYGGWATFKKYRLGEPSLLELLQ</sequence>
<name>A0A803Q840_CANSA</name>
<accession>A0A803Q840</accession>
<reference evidence="1" key="1">
    <citation type="submission" date="2018-11" db="EMBL/GenBank/DDBJ databases">
        <authorList>
            <person name="Grassa J C."/>
        </authorList>
    </citation>
    <scope>NUCLEOTIDE SEQUENCE [LARGE SCALE GENOMIC DNA]</scope>
</reference>
<dbReference type="InterPro" id="IPR032675">
    <property type="entry name" value="LRR_dom_sf"/>
</dbReference>
<dbReference type="AlphaFoldDB" id="A0A803Q840"/>
<keyword evidence="2" id="KW-1185">Reference proteome</keyword>
<dbReference type="PANTHER" id="PTHR15140">
    <property type="entry name" value="TUBULIN-SPECIFIC CHAPERONE E"/>
    <property type="match status" value="1"/>
</dbReference>
<reference evidence="1" key="2">
    <citation type="submission" date="2021-03" db="UniProtKB">
        <authorList>
            <consortium name="EnsemblPlants"/>
        </authorList>
    </citation>
    <scope>IDENTIFICATION</scope>
</reference>
<evidence type="ECO:0000313" key="2">
    <source>
        <dbReference type="Proteomes" id="UP000596661"/>
    </source>
</evidence>
<organism evidence="1 2">
    <name type="scientific">Cannabis sativa</name>
    <name type="common">Hemp</name>
    <name type="synonym">Marijuana</name>
    <dbReference type="NCBI Taxonomy" id="3483"/>
    <lineage>
        <taxon>Eukaryota</taxon>
        <taxon>Viridiplantae</taxon>
        <taxon>Streptophyta</taxon>
        <taxon>Embryophyta</taxon>
        <taxon>Tracheophyta</taxon>
        <taxon>Spermatophyta</taxon>
        <taxon>Magnoliopsida</taxon>
        <taxon>eudicotyledons</taxon>
        <taxon>Gunneridae</taxon>
        <taxon>Pentapetalae</taxon>
        <taxon>rosids</taxon>
        <taxon>fabids</taxon>
        <taxon>Rosales</taxon>
        <taxon>Cannabaceae</taxon>
        <taxon>Cannabis</taxon>
    </lineage>
</organism>
<dbReference type="PANTHER" id="PTHR15140:SF57">
    <property type="entry name" value="RX N-TERMINAL DOMAIN-CONTAINING PROTEIN"/>
    <property type="match status" value="1"/>
</dbReference>
<dbReference type="SUPFAM" id="SSF52047">
    <property type="entry name" value="RNI-like"/>
    <property type="match status" value="1"/>
</dbReference>